<name>A0A1I4P0Q2_9PROT</name>
<dbReference type="GO" id="GO:0046930">
    <property type="term" value="C:pore complex"/>
    <property type="evidence" value="ECO:0007669"/>
    <property type="project" value="UniProtKB-KW"/>
</dbReference>
<evidence type="ECO:0000313" key="13">
    <source>
        <dbReference type="EMBL" id="CAE6500462.1"/>
    </source>
</evidence>
<dbReference type="SUPFAM" id="SSF56935">
    <property type="entry name" value="Porins"/>
    <property type="match status" value="1"/>
</dbReference>
<dbReference type="STRING" id="52442.SAMN05421880_109106"/>
<dbReference type="InterPro" id="IPR050298">
    <property type="entry name" value="Gram-neg_bact_OMP"/>
</dbReference>
<comment type="subunit">
    <text evidence="2">Homotrimer.</text>
</comment>
<evidence type="ECO:0000256" key="10">
    <source>
        <dbReference type="ARBA" id="ARBA00023237"/>
    </source>
</evidence>
<dbReference type="GO" id="GO:0015288">
    <property type="term" value="F:porin activity"/>
    <property type="evidence" value="ECO:0007669"/>
    <property type="project" value="UniProtKB-KW"/>
</dbReference>
<dbReference type="PANTHER" id="PTHR34501:SF9">
    <property type="entry name" value="MAJOR OUTER MEMBRANE PROTEIN P.IA"/>
    <property type="match status" value="1"/>
</dbReference>
<feature type="chain" id="PRO_5042685656" evidence="11">
    <location>
        <begin position="23"/>
        <end position="403"/>
    </location>
</feature>
<keyword evidence="4" id="KW-1134">Transmembrane beta strand</keyword>
<evidence type="ECO:0000313" key="15">
    <source>
        <dbReference type="Proteomes" id="UP000199561"/>
    </source>
</evidence>
<keyword evidence="15" id="KW-1185">Reference proteome</keyword>
<keyword evidence="7" id="KW-0406">Ion transport</keyword>
<reference evidence="14 15" key="1">
    <citation type="submission" date="2016-10" db="EMBL/GenBank/DDBJ databases">
        <authorList>
            <person name="de Groot N.N."/>
        </authorList>
    </citation>
    <scope>NUCLEOTIDE SEQUENCE [LARGE SCALE GENOMIC DNA]</scope>
    <source>
        <strain evidence="14 15">Nm146</strain>
    </source>
</reference>
<dbReference type="InterPro" id="IPR033900">
    <property type="entry name" value="Gram_neg_porin_domain"/>
</dbReference>
<proteinExistence type="predicted"/>
<evidence type="ECO:0000256" key="5">
    <source>
        <dbReference type="ARBA" id="ARBA00022692"/>
    </source>
</evidence>
<keyword evidence="8" id="KW-0626">Porin</keyword>
<dbReference type="Gene3D" id="2.40.160.10">
    <property type="entry name" value="Porin"/>
    <property type="match status" value="1"/>
</dbReference>
<keyword evidence="10" id="KW-0998">Cell outer membrane</keyword>
<evidence type="ECO:0000256" key="6">
    <source>
        <dbReference type="ARBA" id="ARBA00022729"/>
    </source>
</evidence>
<dbReference type="AlphaFoldDB" id="A0A1I4P0Q2"/>
<dbReference type="Pfam" id="PF13609">
    <property type="entry name" value="Porin_4"/>
    <property type="match status" value="1"/>
</dbReference>
<evidence type="ECO:0000256" key="7">
    <source>
        <dbReference type="ARBA" id="ARBA00023065"/>
    </source>
</evidence>
<dbReference type="RefSeq" id="WP_090667769.1">
    <property type="nucleotide sequence ID" value="NZ_CAJNAP010000011.1"/>
</dbReference>
<comment type="subcellular location">
    <subcellularLocation>
        <location evidence="1">Cell outer membrane</location>
        <topology evidence="1">Multi-pass membrane protein</topology>
    </subcellularLocation>
</comment>
<accession>A0A1I4P0Q2</accession>
<gene>
    <name evidence="13" type="ORF">NMYAN_190027</name>
    <name evidence="14" type="ORF">SAMN05421880_109106</name>
</gene>
<dbReference type="PANTHER" id="PTHR34501">
    <property type="entry name" value="PROTEIN YDDL-RELATED"/>
    <property type="match status" value="1"/>
</dbReference>
<evidence type="ECO:0000259" key="12">
    <source>
        <dbReference type="Pfam" id="PF13609"/>
    </source>
</evidence>
<evidence type="ECO:0000256" key="9">
    <source>
        <dbReference type="ARBA" id="ARBA00023136"/>
    </source>
</evidence>
<dbReference type="EMBL" id="CAJNAP010000011">
    <property type="protein sequence ID" value="CAE6500462.1"/>
    <property type="molecule type" value="Genomic_DNA"/>
</dbReference>
<dbReference type="Proteomes" id="UP000601736">
    <property type="component" value="Unassembled WGS sequence"/>
</dbReference>
<dbReference type="GO" id="GO:0006811">
    <property type="term" value="P:monoatomic ion transport"/>
    <property type="evidence" value="ECO:0007669"/>
    <property type="project" value="UniProtKB-KW"/>
</dbReference>
<feature type="domain" description="Porin" evidence="12">
    <location>
        <begin position="8"/>
        <end position="379"/>
    </location>
</feature>
<evidence type="ECO:0000256" key="3">
    <source>
        <dbReference type="ARBA" id="ARBA00022448"/>
    </source>
</evidence>
<feature type="signal peptide" evidence="11">
    <location>
        <begin position="1"/>
        <end position="22"/>
    </location>
</feature>
<dbReference type="EMBL" id="FOUF01000009">
    <property type="protein sequence ID" value="SFM21381.1"/>
    <property type="molecule type" value="Genomic_DNA"/>
</dbReference>
<keyword evidence="3" id="KW-0813">Transport</keyword>
<dbReference type="CDD" id="cd00342">
    <property type="entry name" value="gram_neg_porins"/>
    <property type="match status" value="1"/>
</dbReference>
<dbReference type="Proteomes" id="UP000199561">
    <property type="component" value="Unassembled WGS sequence"/>
</dbReference>
<evidence type="ECO:0000313" key="14">
    <source>
        <dbReference type="EMBL" id="SFM21381.1"/>
    </source>
</evidence>
<keyword evidence="5" id="KW-0812">Transmembrane</keyword>
<evidence type="ECO:0000256" key="4">
    <source>
        <dbReference type="ARBA" id="ARBA00022452"/>
    </source>
</evidence>
<dbReference type="OrthoDB" id="8520696at2"/>
<keyword evidence="6 11" id="KW-0732">Signal</keyword>
<dbReference type="GO" id="GO:0009279">
    <property type="term" value="C:cell outer membrane"/>
    <property type="evidence" value="ECO:0007669"/>
    <property type="project" value="UniProtKB-SubCell"/>
</dbReference>
<evidence type="ECO:0000256" key="2">
    <source>
        <dbReference type="ARBA" id="ARBA00011233"/>
    </source>
</evidence>
<keyword evidence="9" id="KW-0472">Membrane</keyword>
<dbReference type="InterPro" id="IPR023614">
    <property type="entry name" value="Porin_dom_sf"/>
</dbReference>
<evidence type="ECO:0000256" key="11">
    <source>
        <dbReference type="SAM" id="SignalP"/>
    </source>
</evidence>
<evidence type="ECO:0000256" key="1">
    <source>
        <dbReference type="ARBA" id="ARBA00004571"/>
    </source>
</evidence>
<protein>
    <submittedName>
        <fullName evidence="14">Outer membrane protein (Porin)</fullName>
    </submittedName>
</protein>
<sequence length="403" mass="42445">MKKKLVALVVAGALAAPIVASASGTHVTIFGRIQGEYATVDIDRFGAQTGVLDDAAQSRWGLQVAEDLGMGLRALGRVEFGFNPGAGTTQTSREQWVGLGGDHWGEIKFGRVQSPFKDFAGGHTIDPFAYTSLHANGSGGLMVASENGLGSGDNSFVNSAVRYDSQVVEGFSMSALLMPGDARKLDPIFGNNSYSGGEDGEWDFQVAGKYSGQFDAIGLDIFGGYSRDNVSDRMKSLAGIRDDEEIWRGGALISVADLRIRGQYEYINNANPLGGAASCTSAAAFGQAATNAFFGGQTSGSLDGRGQCNSAMNANGDGYLWFAGADYTIGNTMLVAQGGMSRAKSLAGGAASKDVENITVGVIHNLSRRSSLFGGYQRVWVKDKNVVGDTDRNVYSVGLRHDF</sequence>
<evidence type="ECO:0000256" key="8">
    <source>
        <dbReference type="ARBA" id="ARBA00023114"/>
    </source>
</evidence>
<organism evidence="14 15">
    <name type="scientific">Nitrosomonas nitrosa</name>
    <dbReference type="NCBI Taxonomy" id="52442"/>
    <lineage>
        <taxon>Bacteria</taxon>
        <taxon>Pseudomonadati</taxon>
        <taxon>Pseudomonadota</taxon>
        <taxon>Betaproteobacteria</taxon>
        <taxon>Nitrosomonadales</taxon>
        <taxon>Nitrosomonadaceae</taxon>
        <taxon>Nitrosomonas</taxon>
    </lineage>
</organism>
<reference evidence="13" key="2">
    <citation type="submission" date="2021-02" db="EMBL/GenBank/DDBJ databases">
        <authorList>
            <person name="Han P."/>
        </authorList>
    </citation>
    <scope>NUCLEOTIDE SEQUENCE</scope>
    <source>
        <strain evidence="13">Nitrosomonas nitrosa 18-3D</strain>
    </source>
</reference>